<evidence type="ECO:0000256" key="8">
    <source>
        <dbReference type="SAM" id="MobiDB-lite"/>
    </source>
</evidence>
<feature type="region of interest" description="Disordered" evidence="8">
    <location>
        <begin position="1755"/>
        <end position="1774"/>
    </location>
</feature>
<feature type="region of interest" description="Disordered" evidence="8">
    <location>
        <begin position="2353"/>
        <end position="2434"/>
    </location>
</feature>
<keyword evidence="7" id="KW-0206">Cytoskeleton</keyword>
<feature type="compositionally biased region" description="Low complexity" evidence="8">
    <location>
        <begin position="514"/>
        <end position="540"/>
    </location>
</feature>
<feature type="compositionally biased region" description="Gly residues" evidence="8">
    <location>
        <begin position="1705"/>
        <end position="1717"/>
    </location>
</feature>
<reference evidence="10" key="1">
    <citation type="submission" date="2022-07" db="EMBL/GenBank/DDBJ databases">
        <title>Phylogenomic reconstructions and comparative analyses of Kickxellomycotina fungi.</title>
        <authorList>
            <person name="Reynolds N.K."/>
            <person name="Stajich J.E."/>
            <person name="Barry K."/>
            <person name="Grigoriev I.V."/>
            <person name="Crous P."/>
            <person name="Smith M.E."/>
        </authorList>
    </citation>
    <scope>NUCLEOTIDE SEQUENCE</scope>
    <source>
        <strain evidence="10">NRRL 3115</strain>
    </source>
</reference>
<keyword evidence="3" id="KW-0963">Cytoplasm</keyword>
<dbReference type="SMART" id="SM01349">
    <property type="entry name" value="TOG"/>
    <property type="match status" value="5"/>
</dbReference>
<dbReference type="Proteomes" id="UP001151518">
    <property type="component" value="Unassembled WGS sequence"/>
</dbReference>
<feature type="compositionally biased region" description="Polar residues" evidence="8">
    <location>
        <begin position="2484"/>
        <end position="2508"/>
    </location>
</feature>
<dbReference type="InterPro" id="IPR048491">
    <property type="entry name" value="XMAP215_CLASP_TOG"/>
</dbReference>
<dbReference type="GO" id="GO:1990571">
    <property type="term" value="P:meiotic centromere clustering"/>
    <property type="evidence" value="ECO:0007669"/>
    <property type="project" value="UniProtKB-ARBA"/>
</dbReference>
<dbReference type="InterPro" id="IPR016024">
    <property type="entry name" value="ARM-type_fold"/>
</dbReference>
<keyword evidence="6" id="KW-0131">Cell cycle</keyword>
<accession>A0A9W8GD50</accession>
<feature type="compositionally biased region" description="Polar residues" evidence="8">
    <location>
        <begin position="2393"/>
        <end position="2407"/>
    </location>
</feature>
<feature type="compositionally biased region" description="Low complexity" evidence="8">
    <location>
        <begin position="1718"/>
        <end position="1735"/>
    </location>
</feature>
<dbReference type="Gene3D" id="1.25.10.10">
    <property type="entry name" value="Leucine-rich Repeat Variant"/>
    <property type="match status" value="5"/>
</dbReference>
<evidence type="ECO:0000256" key="2">
    <source>
        <dbReference type="ARBA" id="ARBA00009549"/>
    </source>
</evidence>
<dbReference type="GO" id="GO:0051301">
    <property type="term" value="P:cell division"/>
    <property type="evidence" value="ECO:0007669"/>
    <property type="project" value="UniProtKB-KW"/>
</dbReference>
<feature type="compositionally biased region" description="Low complexity" evidence="8">
    <location>
        <begin position="1232"/>
        <end position="1251"/>
    </location>
</feature>
<feature type="domain" description="TOG" evidence="9">
    <location>
        <begin position="1"/>
        <end position="228"/>
    </location>
</feature>
<feature type="region of interest" description="Disordered" evidence="8">
    <location>
        <begin position="1181"/>
        <end position="1307"/>
    </location>
</feature>
<evidence type="ECO:0000256" key="5">
    <source>
        <dbReference type="ARBA" id="ARBA00022701"/>
    </source>
</evidence>
<protein>
    <recommendedName>
        <fullName evidence="9">TOG domain-containing protein</fullName>
    </recommendedName>
</protein>
<evidence type="ECO:0000256" key="6">
    <source>
        <dbReference type="ARBA" id="ARBA00022776"/>
    </source>
</evidence>
<name>A0A9W8GD50_9FUNG</name>
<dbReference type="Pfam" id="PF21041">
    <property type="entry name" value="XMAP215_CLASP_TOG"/>
    <property type="match status" value="1"/>
</dbReference>
<evidence type="ECO:0000313" key="11">
    <source>
        <dbReference type="Proteomes" id="UP001151518"/>
    </source>
</evidence>
<feature type="compositionally biased region" description="Polar residues" evidence="8">
    <location>
        <begin position="1292"/>
        <end position="1307"/>
    </location>
</feature>
<feature type="domain" description="TOG" evidence="9">
    <location>
        <begin position="668"/>
        <end position="900"/>
    </location>
</feature>
<feature type="region of interest" description="Disordered" evidence="8">
    <location>
        <begin position="1701"/>
        <end position="1749"/>
    </location>
</feature>
<feature type="compositionally biased region" description="Polar residues" evidence="8">
    <location>
        <begin position="2421"/>
        <end position="2432"/>
    </location>
</feature>
<proteinExistence type="inferred from homology"/>
<dbReference type="OrthoDB" id="205662at2759"/>
<evidence type="ECO:0000256" key="7">
    <source>
        <dbReference type="ARBA" id="ARBA00023212"/>
    </source>
</evidence>
<organism evidence="10 11">
    <name type="scientific">Coemansia spiralis</name>
    <dbReference type="NCBI Taxonomy" id="417178"/>
    <lineage>
        <taxon>Eukaryota</taxon>
        <taxon>Fungi</taxon>
        <taxon>Fungi incertae sedis</taxon>
        <taxon>Zoopagomycota</taxon>
        <taxon>Kickxellomycotina</taxon>
        <taxon>Kickxellomycetes</taxon>
        <taxon>Kickxellales</taxon>
        <taxon>Kickxellaceae</taxon>
        <taxon>Coemansia</taxon>
    </lineage>
</organism>
<comment type="caution">
    <text evidence="10">The sequence shown here is derived from an EMBL/GenBank/DDBJ whole genome shotgun (WGS) entry which is preliminary data.</text>
</comment>
<feature type="region of interest" description="Disordered" evidence="8">
    <location>
        <begin position="895"/>
        <end position="936"/>
    </location>
</feature>
<dbReference type="PANTHER" id="PTHR12609">
    <property type="entry name" value="MICROTUBULE ASSOCIATED PROTEIN XMAP215"/>
    <property type="match status" value="1"/>
</dbReference>
<feature type="region of interest" description="Disordered" evidence="8">
    <location>
        <begin position="504"/>
        <end position="651"/>
    </location>
</feature>
<dbReference type="Pfam" id="PF21040">
    <property type="entry name" value="CEP104-like_TOG"/>
    <property type="match status" value="2"/>
</dbReference>
<feature type="compositionally biased region" description="Pro residues" evidence="8">
    <location>
        <begin position="620"/>
        <end position="630"/>
    </location>
</feature>
<dbReference type="GO" id="GO:0051010">
    <property type="term" value="F:microtubule plus-end binding"/>
    <property type="evidence" value="ECO:0007669"/>
    <property type="project" value="InterPro"/>
</dbReference>
<feature type="domain" description="TOG" evidence="9">
    <location>
        <begin position="1365"/>
        <end position="1650"/>
    </location>
</feature>
<dbReference type="InterPro" id="IPR011989">
    <property type="entry name" value="ARM-like"/>
</dbReference>
<feature type="compositionally biased region" description="Polar residues" evidence="8">
    <location>
        <begin position="555"/>
        <end position="568"/>
    </location>
</feature>
<dbReference type="Pfam" id="PF12348">
    <property type="entry name" value="CLASP_N"/>
    <property type="match status" value="1"/>
</dbReference>
<evidence type="ECO:0000259" key="9">
    <source>
        <dbReference type="SMART" id="SM01349"/>
    </source>
</evidence>
<dbReference type="GO" id="GO:0044732">
    <property type="term" value="C:mitotic spindle pole body"/>
    <property type="evidence" value="ECO:0007669"/>
    <property type="project" value="UniProtKB-ARBA"/>
</dbReference>
<dbReference type="FunFam" id="1.25.10.10:FF:000019">
    <property type="entry name" value="Cytoskeleton-associated protein 5"/>
    <property type="match status" value="1"/>
</dbReference>
<dbReference type="GO" id="GO:0005881">
    <property type="term" value="C:cytoplasmic microtubule"/>
    <property type="evidence" value="ECO:0007669"/>
    <property type="project" value="UniProtKB-ARBA"/>
</dbReference>
<comment type="similarity">
    <text evidence="2">Belongs to the CLASP family.</text>
</comment>
<dbReference type="InterPro" id="IPR024395">
    <property type="entry name" value="CLASP_N_dom"/>
</dbReference>
<feature type="compositionally biased region" description="Low complexity" evidence="8">
    <location>
        <begin position="2358"/>
        <end position="2371"/>
    </location>
</feature>
<feature type="region of interest" description="Disordered" evidence="8">
    <location>
        <begin position="235"/>
        <end position="256"/>
    </location>
</feature>
<feature type="domain" description="TOG" evidence="9">
    <location>
        <begin position="937"/>
        <end position="1180"/>
    </location>
</feature>
<dbReference type="SUPFAM" id="SSF48371">
    <property type="entry name" value="ARM repeat"/>
    <property type="match status" value="2"/>
</dbReference>
<dbReference type="GO" id="GO:0000022">
    <property type="term" value="P:mitotic spindle elongation"/>
    <property type="evidence" value="ECO:0007669"/>
    <property type="project" value="UniProtKB-ARBA"/>
</dbReference>
<evidence type="ECO:0000256" key="4">
    <source>
        <dbReference type="ARBA" id="ARBA00022618"/>
    </source>
</evidence>
<dbReference type="GO" id="GO:0051315">
    <property type="term" value="P:attachment of mitotic spindle microtubules to kinetochore"/>
    <property type="evidence" value="ECO:0007669"/>
    <property type="project" value="UniProtKB-ARBA"/>
</dbReference>
<feature type="region of interest" description="Disordered" evidence="8">
    <location>
        <begin position="1792"/>
        <end position="1836"/>
    </location>
</feature>
<dbReference type="GO" id="GO:1990498">
    <property type="term" value="C:mitotic spindle microtubule"/>
    <property type="evidence" value="ECO:0007669"/>
    <property type="project" value="UniProtKB-ARBA"/>
</dbReference>
<comment type="subcellular location">
    <subcellularLocation>
        <location evidence="1">Cytoplasm</location>
        <location evidence="1">Cytoskeleton</location>
        <location evidence="1">Spindle</location>
    </subcellularLocation>
</comment>
<dbReference type="GO" id="GO:0046785">
    <property type="term" value="P:microtubule polymerization"/>
    <property type="evidence" value="ECO:0007669"/>
    <property type="project" value="InterPro"/>
</dbReference>
<dbReference type="GO" id="GO:0061863">
    <property type="term" value="F:microtubule plus end polymerase"/>
    <property type="evidence" value="ECO:0007669"/>
    <property type="project" value="InterPro"/>
</dbReference>
<evidence type="ECO:0000256" key="1">
    <source>
        <dbReference type="ARBA" id="ARBA00004186"/>
    </source>
</evidence>
<evidence type="ECO:0000313" key="10">
    <source>
        <dbReference type="EMBL" id="KAJ2680967.1"/>
    </source>
</evidence>
<sequence length="2539" mass="273512">MADEEDFSSLPLDQRLTHKVWKVRLGAYNDLASELKTLDPDTQAAQFNNYENYLSKMILDSNMATQEVGISTVIAFVANAPNPTRRREEIVAGIVSKCLAASKAGTRTQSVELLLLLSEVDTPGPVVTEVIEGFDAKQPKAIAAAVAAVREIVHAYGVKFINIKALLKALGKPFAHKDSAVRKEAQDLTIELFRWMGHAIMPFLQDLSPVLLKELESKFAPVANGAPPKQARLLRSQQEVDEPTAPTSDNAGADTDVGENIEQHEEQSAGIDAWELADPVDIMSKLPDDFFQFIGSTKWKERKQVVEELHETLKKSIRLQFTSGTGDIIQELGKKIGDTNIIVATHAIQCLGLFAARLRQPFAPYVQSTLPALVEKSKERKQTVIDAIRETTDAYFAAINYDLTAIGDHYFTGATHKNPQVRAESDHFLRRCFASVPTRPGKGDIKRYADQLKAGFEDGDAGVREAAAECLGTLSKLVTHTVLEPFIDGLDKIKLEKVNEYSEKAKVKARAAPKSKTQSSAASTARTRPQSRAPAGAASRAPPPSQPRAIAAVAEQSQDDGASQSVSANLPPHIRKKLEASARAAALKKAQREGRPLDELDMGTAPLPPSAPTAAARPKVAPPPKRPAAAPPVRKAPAAGNHPSAKGKAAGVKDLGEAIKMRYANEDNLDEVIANAIPENILSGFESVKWKERMEAIDQLKEYMGDQTASGSTIHPELIIRQLARKPGWKESNFQVNARAFQLIEWMASEQACEFNTGAAALCIPALVDKLGDIKLKAPASGALVTIAERYSLKFVVGLTLSPIKSQKSPKVVADCISWLETQLLEFGIKGLALRAIVDVVKEVGLQSNNAQTRTKGVSCMGTLRRAVGPSVIDLIDDLNPQLLQLVEAEFEKVGDQPMPDPIRTQRSLSNDAGGNAGGSHGDASSGATADDDAMDDLFPRQDLNAAVGPSIYKKLGDSNWKERKAALDAILYALESAKHRIQPNISSDLYVALKQRLQDANKNLVAVALGILGTLSTDSNSASVPNIRLVALSTIQCLADKKVQVRTAAIAAMTAWAEASSICVDQAVLPAIPNALSDTSPELRSSLLQWIADTLGLRSSSNKGLPDMSPLIGHLFTCLQDRNVEVRKQANRVLALTVASCGFETVHDACSMQLHGAAKNTVMPMIEEFRHTIGAASAASSAPTAASRLRPGGAASHRSLGANERTASPTPEPVMTASELLGRTPVNNSRTAPSVSTATSNNAAATAAASGPGMLRRPMAVRRPAGSAGGVTTGLSSMRQARPVRGPPGSTEASRPGSSMRGSTPAPQSIINQLARMSNEELENIPPVLDQDIRAKEQRARRDMVANPHGAPKWSLLGDQHLRTELELQLKDQMAAHFNPLVHRMLFSAGHYKDRDYLSGLTAIEEVIGITSLSQQRFGLPLHADSPDDDSLANRFIANIDLLLKYISIRMYEGSTHTLLKSFDLLEHLVRMVEENQQQQHHQQPSPSWSDYEVQAVLPALVSRLGDAKEVVRARSRRLLTQLIIHLYPTTKLFVMLLEHGVQNKINSRIRQEALDSICFLIRERTAGLGLGAVCSHPDRAIPIVVKCIADRDSNVRAAALNVMVAIGEQLPGGADELWHYSGRIDQKERVILEEKLKRSSIGVGTGSQFGSDNGVQRPGSRIGMGHQAGARTRMSQHSASGAAGLSAGLRAGTGISRPVSTAGAGGLPRGIGGTGASRLARPPSSLVPPSSQPGVYSGELESKQEYGGFQQQQSLSHYGGGSGGTNTGASGRPMFSLDFDNLNLPRYSSATADQLGSGRGTGLRVGAAADPPELNRSPNSEHSDGPSTAVGFGAGRNESLRNALSAMNSGRNTAITTGMGSGGNGGSGLRTERPFISSPRASASPVIDAAVGNRSVSMIYGSPRSPSDFSSMSEPERIQWIDSLVTDLGSENFGTGEKALDRIRGLLSTTENEFDDEIQIQHYSPALTHICRNITRILNAIVVQMRWVFTINTTDPSTGIALQSSVARMRRATLDLLIDIFSYRKIAGSASLSALQPLLEDLIKRLVDPALKSDSRSQERSGGAYIEDAQLVSKTLNVVIVKILDMADTTSVFIALVRLLEFSMAEPAPNPPETDSDITRMEFGEMTMKCLWRITKPLESVLQMQFMDAISTDAAVIPDDVAYPQSNSPNAHQIIRVDRLLYISHVFFKHIPDSEWRRREDKTMWMFGDLPKRTVKTINHSIASALGGLVWQFTGLIIRDVMETHPGLLSQPPPAAFSSEGSSVNADDRSLNSWLMDTHLQLMRVSGVWTYLNTTLSLNRDDSATPNSAQLLAAFHAAQVPEPDDHQIADGIVTEAAAHVSFDAHLLGGLHLQPQSPSRSGSAMSISSSPYQQPRFVQPTTSAERSESPALASNRQAHIYSSPSRAVSPPYTGSEHSRNMPSPSQQQASTFGLGATRATGTSYISASNGASNTTHVGAADSNVNQERFNALRERILNKRAALQSSRSSNTQPTTSAPPVSASTLQSRLAAPSEPVPNMEDIRQKIAHMRNSLRSQKK</sequence>
<feature type="region of interest" description="Disordered" evidence="8">
    <location>
        <begin position="2482"/>
        <end position="2523"/>
    </location>
</feature>
<evidence type="ECO:0000256" key="3">
    <source>
        <dbReference type="ARBA" id="ARBA00022490"/>
    </source>
</evidence>
<gene>
    <name evidence="10" type="ORF">GGI25_000273</name>
</gene>
<feature type="domain" description="TOG" evidence="9">
    <location>
        <begin position="275"/>
        <end position="511"/>
    </location>
</feature>
<keyword evidence="5" id="KW-0493">Microtubule</keyword>
<keyword evidence="4" id="KW-0132">Cell division</keyword>
<dbReference type="GO" id="GO:0099070">
    <property type="term" value="C:static microtubule bundle"/>
    <property type="evidence" value="ECO:0007669"/>
    <property type="project" value="UniProtKB-ARBA"/>
</dbReference>
<keyword evidence="6" id="KW-0498">Mitosis</keyword>
<dbReference type="EMBL" id="JANBTW010000002">
    <property type="protein sequence ID" value="KAJ2680967.1"/>
    <property type="molecule type" value="Genomic_DNA"/>
</dbReference>
<dbReference type="GO" id="GO:0030951">
    <property type="term" value="P:establishment or maintenance of microtubule cytoskeleton polarity"/>
    <property type="evidence" value="ECO:0007669"/>
    <property type="project" value="InterPro"/>
</dbReference>
<dbReference type="InterPro" id="IPR045110">
    <property type="entry name" value="XMAP215"/>
</dbReference>
<dbReference type="InterPro" id="IPR034085">
    <property type="entry name" value="TOG"/>
</dbReference>